<keyword evidence="3 4" id="KW-0732">Signal</keyword>
<dbReference type="Pfam" id="PF13531">
    <property type="entry name" value="SBP_bac_11"/>
    <property type="match status" value="1"/>
</dbReference>
<comment type="similarity">
    <text evidence="1">Belongs to the bacterial solute-binding protein ModA family.</text>
</comment>
<accession>A0ABW4S5Q6</accession>
<gene>
    <name evidence="5" type="primary">modA</name>
    <name evidence="5" type="ORF">ACFSGJ_11035</name>
</gene>
<keyword evidence="6" id="KW-1185">Reference proteome</keyword>
<sequence>MSSPLARRAALALLAAVVPGVTPFPAAADEVLVFAAASLTNALDQVAAAWTAETGHTAVMSYAGSSALARQVQEGAPADLLVLASTDWMDAVEASGGLRADTRRDILGNRLVLIAHGPDVPPVTMDERLDLAGMLDGGRLSMALVEAVPAGVYGKAALTSLGLWDDVEPRVAQSDNVRAALALVARGEAPLGIVYATDAAVEDNVTVIGTFPEGSHAPIAYPAAITAQSDSGVAATFLDFMTSDTARAIWQESGFSVLD</sequence>
<dbReference type="PIRSF" id="PIRSF004846">
    <property type="entry name" value="ModA"/>
    <property type="match status" value="1"/>
</dbReference>
<protein>
    <submittedName>
        <fullName evidence="5">Molybdate ABC transporter substrate-binding protein</fullName>
    </submittedName>
</protein>
<feature type="chain" id="PRO_5047502301" evidence="4">
    <location>
        <begin position="29"/>
        <end position="259"/>
    </location>
</feature>
<evidence type="ECO:0000256" key="1">
    <source>
        <dbReference type="ARBA" id="ARBA00009175"/>
    </source>
</evidence>
<dbReference type="Gene3D" id="3.40.190.10">
    <property type="entry name" value="Periplasmic binding protein-like II"/>
    <property type="match status" value="2"/>
</dbReference>
<comment type="caution">
    <text evidence="5">The sequence shown here is derived from an EMBL/GenBank/DDBJ whole genome shotgun (WGS) entry which is preliminary data.</text>
</comment>
<evidence type="ECO:0000256" key="2">
    <source>
        <dbReference type="ARBA" id="ARBA00022723"/>
    </source>
</evidence>
<feature type="signal peptide" evidence="4">
    <location>
        <begin position="1"/>
        <end position="28"/>
    </location>
</feature>
<keyword evidence="2" id="KW-0479">Metal-binding</keyword>
<reference evidence="6" key="1">
    <citation type="journal article" date="2019" name="Int. J. Syst. Evol. Microbiol.">
        <title>The Global Catalogue of Microorganisms (GCM) 10K type strain sequencing project: providing services to taxonomists for standard genome sequencing and annotation.</title>
        <authorList>
            <consortium name="The Broad Institute Genomics Platform"/>
            <consortium name="The Broad Institute Genome Sequencing Center for Infectious Disease"/>
            <person name="Wu L."/>
            <person name="Ma J."/>
        </authorList>
    </citation>
    <scope>NUCLEOTIDE SEQUENCE [LARGE SCALE GENOMIC DNA]</scope>
    <source>
        <strain evidence="6">CGMCC 4.7242</strain>
    </source>
</reference>
<proteinExistence type="inferred from homology"/>
<evidence type="ECO:0000313" key="6">
    <source>
        <dbReference type="Proteomes" id="UP001597353"/>
    </source>
</evidence>
<dbReference type="SUPFAM" id="SSF53850">
    <property type="entry name" value="Periplasmic binding protein-like II"/>
    <property type="match status" value="1"/>
</dbReference>
<dbReference type="InterPro" id="IPR005950">
    <property type="entry name" value="ModA"/>
</dbReference>
<evidence type="ECO:0000256" key="4">
    <source>
        <dbReference type="SAM" id="SignalP"/>
    </source>
</evidence>
<dbReference type="PANTHER" id="PTHR30632:SF17">
    <property type="entry name" value="MOLYBDATE-BINDING PROTEIN MODA"/>
    <property type="match status" value="1"/>
</dbReference>
<dbReference type="RefSeq" id="WP_390261498.1">
    <property type="nucleotide sequence ID" value="NZ_JBHUGH010000009.1"/>
</dbReference>
<dbReference type="InterPro" id="IPR050682">
    <property type="entry name" value="ModA/WtpA"/>
</dbReference>
<dbReference type="Proteomes" id="UP001597353">
    <property type="component" value="Unassembled WGS sequence"/>
</dbReference>
<dbReference type="PANTHER" id="PTHR30632">
    <property type="entry name" value="MOLYBDATE-BINDING PERIPLASMIC PROTEIN"/>
    <property type="match status" value="1"/>
</dbReference>
<evidence type="ECO:0000256" key="3">
    <source>
        <dbReference type="ARBA" id="ARBA00022729"/>
    </source>
</evidence>
<organism evidence="5 6">
    <name type="scientific">Halodurantibacterium flavum</name>
    <dbReference type="NCBI Taxonomy" id="1382802"/>
    <lineage>
        <taxon>Bacteria</taxon>
        <taxon>Pseudomonadati</taxon>
        <taxon>Pseudomonadota</taxon>
        <taxon>Alphaproteobacteria</taxon>
        <taxon>Rhodobacterales</taxon>
        <taxon>Paracoccaceae</taxon>
        <taxon>Halodurantibacterium</taxon>
    </lineage>
</organism>
<dbReference type="EMBL" id="JBHUGH010000009">
    <property type="protein sequence ID" value="MFD1912744.1"/>
    <property type="molecule type" value="Genomic_DNA"/>
</dbReference>
<dbReference type="NCBIfam" id="TIGR01256">
    <property type="entry name" value="modA"/>
    <property type="match status" value="1"/>
</dbReference>
<evidence type="ECO:0000313" key="5">
    <source>
        <dbReference type="EMBL" id="MFD1912744.1"/>
    </source>
</evidence>
<name>A0ABW4S5Q6_9RHOB</name>